<dbReference type="InterPro" id="IPR010499">
    <property type="entry name" value="AraC_E-bd"/>
</dbReference>
<dbReference type="SUPFAM" id="SSF55136">
    <property type="entry name" value="Probable bacterial effector-binding domain"/>
    <property type="match status" value="1"/>
</dbReference>
<dbReference type="Gene3D" id="3.20.80.10">
    <property type="entry name" value="Regulatory factor, effector binding domain"/>
    <property type="match status" value="1"/>
</dbReference>
<dbReference type="PANTHER" id="PTHR36444">
    <property type="entry name" value="TRANSCRIPTIONAL REGULATOR PROTEIN YOBU-RELATED"/>
    <property type="match status" value="1"/>
</dbReference>
<organism evidence="3">
    <name type="scientific">Caldithrix abyssi</name>
    <dbReference type="NCBI Taxonomy" id="187145"/>
    <lineage>
        <taxon>Bacteria</taxon>
        <taxon>Pseudomonadati</taxon>
        <taxon>Calditrichota</taxon>
        <taxon>Calditrichia</taxon>
        <taxon>Calditrichales</taxon>
        <taxon>Calditrichaceae</taxon>
        <taxon>Caldithrix</taxon>
    </lineage>
</organism>
<dbReference type="Proteomes" id="UP000886005">
    <property type="component" value="Unassembled WGS sequence"/>
</dbReference>
<feature type="domain" description="AraC effector-binding" evidence="2">
    <location>
        <begin position="2"/>
        <end position="159"/>
    </location>
</feature>
<name>A0A7V1LJU4_CALAY</name>
<reference evidence="3" key="1">
    <citation type="journal article" date="2020" name="mSystems">
        <title>Genome- and Community-Level Interaction Insights into Carbon Utilization and Element Cycling Functions of Hydrothermarchaeota in Hydrothermal Sediment.</title>
        <authorList>
            <person name="Zhou Z."/>
            <person name="Liu Y."/>
            <person name="Xu W."/>
            <person name="Pan J."/>
            <person name="Luo Z.H."/>
            <person name="Li M."/>
        </authorList>
    </citation>
    <scope>NUCLEOTIDE SEQUENCE [LARGE SCALE GENOMIC DNA]</scope>
    <source>
        <strain evidence="3">HyVt-456</strain>
    </source>
</reference>
<evidence type="ECO:0000313" key="3">
    <source>
        <dbReference type="EMBL" id="HED09296.1"/>
    </source>
</evidence>
<dbReference type="SMART" id="SM00871">
    <property type="entry name" value="AraC_E_bind"/>
    <property type="match status" value="1"/>
</dbReference>
<evidence type="ECO:0000259" key="2">
    <source>
        <dbReference type="SMART" id="SM00871"/>
    </source>
</evidence>
<dbReference type="InterPro" id="IPR029442">
    <property type="entry name" value="GyrI-like"/>
</dbReference>
<protein>
    <submittedName>
        <fullName evidence="3">AraC family transcriptional regulator</fullName>
    </submittedName>
</protein>
<evidence type="ECO:0000256" key="1">
    <source>
        <dbReference type="SAM" id="MobiDB-lite"/>
    </source>
</evidence>
<dbReference type="AlphaFoldDB" id="A0A7V1LJU4"/>
<dbReference type="EMBL" id="DRLD01000033">
    <property type="protein sequence ID" value="HED09296.1"/>
    <property type="molecule type" value="Genomic_DNA"/>
</dbReference>
<accession>A0A7V1LJU4</accession>
<feature type="region of interest" description="Disordered" evidence="1">
    <location>
        <begin position="142"/>
        <end position="170"/>
    </location>
</feature>
<gene>
    <name evidence="3" type="ORF">ENJ10_01275</name>
</gene>
<proteinExistence type="predicted"/>
<dbReference type="Pfam" id="PF06445">
    <property type="entry name" value="GyrI-like"/>
    <property type="match status" value="1"/>
</dbReference>
<sequence>MDKPEIREAGERKLLGLRMVSTVSDNRTFELWSRFRPRVREIRHRKGDRFYSVQHFPDNFSLSTFSGETRFDKWAAVEVTDHRDVPEGMETLILPAGQYAVFIHRGAAREFHRTFQYIFGHWLPYSGYDLDARPQFEIMEADYRPDDPGTEEQVWIPVRPKPRRNEGDSL</sequence>
<dbReference type="PANTHER" id="PTHR36444:SF2">
    <property type="entry name" value="TRANSCRIPTIONAL REGULATOR PROTEIN YOBU-RELATED"/>
    <property type="match status" value="1"/>
</dbReference>
<comment type="caution">
    <text evidence="3">The sequence shown here is derived from an EMBL/GenBank/DDBJ whole genome shotgun (WGS) entry which is preliminary data.</text>
</comment>
<dbReference type="InterPro" id="IPR053182">
    <property type="entry name" value="YobU-like_regulator"/>
</dbReference>
<dbReference type="InterPro" id="IPR011256">
    <property type="entry name" value="Reg_factor_effector_dom_sf"/>
</dbReference>